<feature type="transmembrane region" description="Helical" evidence="14">
    <location>
        <begin position="237"/>
        <end position="259"/>
    </location>
</feature>
<proteinExistence type="inferred from homology"/>
<evidence type="ECO:0000256" key="10">
    <source>
        <dbReference type="ARBA" id="ARBA00022989"/>
    </source>
</evidence>
<keyword evidence="10 14" id="KW-1133">Transmembrane helix</keyword>
<dbReference type="SMART" id="SM00388">
    <property type="entry name" value="HisKA"/>
    <property type="match status" value="1"/>
</dbReference>
<dbReference type="GO" id="GO:0006814">
    <property type="term" value="P:sodium ion transport"/>
    <property type="evidence" value="ECO:0007669"/>
    <property type="project" value="UniProtKB-KW"/>
</dbReference>
<keyword evidence="6" id="KW-0808">Transferase</keyword>
<feature type="domain" description="Histidine kinase" evidence="15">
    <location>
        <begin position="788"/>
        <end position="1002"/>
    </location>
</feature>
<dbReference type="CDD" id="cd00075">
    <property type="entry name" value="HATPase"/>
    <property type="match status" value="1"/>
</dbReference>
<evidence type="ECO:0000256" key="2">
    <source>
        <dbReference type="ARBA" id="ARBA00004141"/>
    </source>
</evidence>
<dbReference type="Pfam" id="PF00512">
    <property type="entry name" value="HisKA"/>
    <property type="match status" value="1"/>
</dbReference>
<dbReference type="Gene3D" id="3.30.450.20">
    <property type="entry name" value="PAS domain"/>
    <property type="match status" value="1"/>
</dbReference>
<evidence type="ECO:0000256" key="5">
    <source>
        <dbReference type="ARBA" id="ARBA00022553"/>
    </source>
</evidence>
<feature type="modified residue" description="4-aspartylphosphate" evidence="13">
    <location>
        <position position="1074"/>
    </location>
</feature>
<evidence type="ECO:0000256" key="4">
    <source>
        <dbReference type="ARBA" id="ARBA00012438"/>
    </source>
</evidence>
<dbReference type="SMART" id="SM00387">
    <property type="entry name" value="HATPase_c"/>
    <property type="match status" value="1"/>
</dbReference>
<gene>
    <name evidence="17" type="ORF">FV139_05210</name>
</gene>
<dbReference type="InterPro" id="IPR036890">
    <property type="entry name" value="HATPase_C_sf"/>
</dbReference>
<dbReference type="InterPro" id="IPR038377">
    <property type="entry name" value="Na/Glc_symporter_sf"/>
</dbReference>
<feature type="domain" description="Response regulatory" evidence="16">
    <location>
        <begin position="1026"/>
        <end position="1140"/>
    </location>
</feature>
<sequence length="1141" mass="126605">MEPLSWLSIDTWIIATIVFGYLSILFLLAYWAQHTRFQRWVSNPWVYSLSLGVSCTSWAFYGVIGQAATTGYWLSPIYVGTVAIMVVFGPVLMKLLQVSKRLNLSSLADFLATRYESRPQIAGIVTLITLLGMIPYIALQLRAVSQSFDLVTGTLRTGFRTTAIVTLLMIVFSILFGARQENVHRHNSGLVFAIAFNSVLKLMALTALGVYVTFFLFDGFGDLIGRNVVPASTAQTSLYFSAAQALLGALTVITLPALFHMLVVENHQKQALRTARWLYPLYLIAINVFVLPIAIAGQVTFPGESINADTFALTLPLFHHQAGISIAVFIGGIAAALSMVIVAAIVLGKMVVTDLLTPLAVRARISTSETRGNFAGWLLLQRRFTIVIVLGLALLFEQFVTQEEHLANIGLLAFVLLSQTAPAVIAGLYWRRANATGAVWGLLAGSILWIYCLLLPVLLPHSAFVASGPFGIDWLKPGGLIPFFDHDIITHGIVVSLLSNTALLILFSLRSSQTRAELSQADLFVNETSTSYDYQLSYEDLHSLLLRFTDDVTARRYQDAIPGDINPKQYATEKWLNRVEQTLAGVLGSATTRLLMSASSRGRRDKIALDQVEEFVNEASQLLEFNRELLNAAVENIEQGISVVDSDMRLVAWNRRYQTLLDYPEDFLRAGMPIEQLLRYNAERNLISGEDTQQQIAKRLEHMRQGRDHHFRRTLPSGQVIEIRGQVMPGGGFVSTFTDITSHVRAEQALKQANESLEQRVAERTEDLFKAKQLAEAASSSKSRFLAAASHDLMQPFNALSLFTDMLHQQLEGSEQAKLTTQIRTSLEYVESLLSDLLEISRLEGQSTSAQLEDFALSEVLTPLAEEFNLIALQKQVQFKYVPTSVWVRSDRKLLRRIIQNFLSNAIQYASSQGEPRVLLGVRYRGEGLEIQVVDNGPGIPPDKQELIFDEFERLADDAEHAGLGLGLAICERMATVLRTRICLDSQLGKGSCFSLPLQRIPKSVDTSAANRALDRQPKGDLVNLPVLVIEDNLLNLEALSSQLRDWGCEVESWRSSADRPENFLFAPRVIIVDYHLDQGETGVSVAAELAAGMRQPPAVIVCSADSSEEIRQDCIDHGFAFIRKPVKSLTLKRMIKSLLV</sequence>
<dbReference type="CDD" id="cd00130">
    <property type="entry name" value="PAS"/>
    <property type="match status" value="1"/>
</dbReference>
<dbReference type="InterPro" id="IPR003661">
    <property type="entry name" value="HisK_dim/P_dom"/>
</dbReference>
<feature type="transmembrane region" description="Helical" evidence="14">
    <location>
        <begin position="408"/>
        <end position="430"/>
    </location>
</feature>
<dbReference type="Pfam" id="PF00072">
    <property type="entry name" value="Response_reg"/>
    <property type="match status" value="1"/>
</dbReference>
<evidence type="ECO:0000256" key="1">
    <source>
        <dbReference type="ARBA" id="ARBA00000085"/>
    </source>
</evidence>
<keyword evidence="12" id="KW-0739">Sodium transport</keyword>
<feature type="transmembrane region" description="Helical" evidence="14">
    <location>
        <begin position="12"/>
        <end position="32"/>
    </location>
</feature>
<dbReference type="CDD" id="cd10322">
    <property type="entry name" value="SLC5sbd"/>
    <property type="match status" value="1"/>
</dbReference>
<name>A0A5C9A3F4_9GAMM</name>
<dbReference type="GO" id="GO:0015293">
    <property type="term" value="F:symporter activity"/>
    <property type="evidence" value="ECO:0007669"/>
    <property type="project" value="UniProtKB-KW"/>
</dbReference>
<dbReference type="GO" id="GO:0005886">
    <property type="term" value="C:plasma membrane"/>
    <property type="evidence" value="ECO:0007669"/>
    <property type="project" value="TreeGrafter"/>
</dbReference>
<keyword evidence="11 14" id="KW-0472">Membrane</keyword>
<dbReference type="EC" id="2.7.13.3" evidence="4"/>
<evidence type="ECO:0000256" key="13">
    <source>
        <dbReference type="PROSITE-ProRule" id="PRU00169"/>
    </source>
</evidence>
<dbReference type="FunFam" id="3.30.565.10:FF:000049">
    <property type="entry name" value="Two-component sensor histidine kinase"/>
    <property type="match status" value="1"/>
</dbReference>
<dbReference type="PANTHER" id="PTHR43047:SF9">
    <property type="entry name" value="HISTIDINE KINASE"/>
    <property type="match status" value="1"/>
</dbReference>
<dbReference type="InterPro" id="IPR036097">
    <property type="entry name" value="HisK_dim/P_sf"/>
</dbReference>
<keyword evidence="8" id="KW-0418">Kinase</keyword>
<dbReference type="Gene3D" id="1.10.287.130">
    <property type="match status" value="1"/>
</dbReference>
<feature type="transmembrane region" description="Helical" evidence="14">
    <location>
        <begin position="437"/>
        <end position="459"/>
    </location>
</feature>
<dbReference type="PRINTS" id="PR00344">
    <property type="entry name" value="BCTRLSENSOR"/>
</dbReference>
<dbReference type="InterPro" id="IPR001734">
    <property type="entry name" value="Na/solute_symporter"/>
</dbReference>
<keyword evidence="7 14" id="KW-0812">Transmembrane</keyword>
<comment type="caution">
    <text evidence="17">The sequence shown here is derived from an EMBL/GenBank/DDBJ whole genome shotgun (WGS) entry which is preliminary data.</text>
</comment>
<evidence type="ECO:0000313" key="18">
    <source>
        <dbReference type="Proteomes" id="UP000321039"/>
    </source>
</evidence>
<reference evidence="17 18" key="1">
    <citation type="submission" date="2019-08" db="EMBL/GenBank/DDBJ databases">
        <title>Parahaliea maris sp. nov., isolated from the surface seawater.</title>
        <authorList>
            <person name="Liu Y."/>
        </authorList>
    </citation>
    <scope>NUCLEOTIDE SEQUENCE [LARGE SCALE GENOMIC DNA]</scope>
    <source>
        <strain evidence="17 18">HSLHS9</strain>
    </source>
</reference>
<dbReference type="Gene3D" id="3.40.50.2300">
    <property type="match status" value="1"/>
</dbReference>
<protein>
    <recommendedName>
        <fullName evidence="4">histidine kinase</fullName>
        <ecNumber evidence="4">2.7.13.3</ecNumber>
    </recommendedName>
</protein>
<comment type="subcellular location">
    <subcellularLocation>
        <location evidence="2">Membrane</location>
        <topology evidence="2">Multi-pass membrane protein</topology>
    </subcellularLocation>
</comment>
<keyword evidence="12" id="KW-0915">Sodium</keyword>
<dbReference type="PROSITE" id="PS50109">
    <property type="entry name" value="HIS_KIN"/>
    <property type="match status" value="1"/>
</dbReference>
<dbReference type="InterPro" id="IPR004358">
    <property type="entry name" value="Sig_transdc_His_kin-like_C"/>
</dbReference>
<dbReference type="CDD" id="cd00082">
    <property type="entry name" value="HisKA"/>
    <property type="match status" value="1"/>
</dbReference>
<dbReference type="SMART" id="SM00448">
    <property type="entry name" value="REC"/>
    <property type="match status" value="1"/>
</dbReference>
<dbReference type="SMART" id="SM00091">
    <property type="entry name" value="PAS"/>
    <property type="match status" value="1"/>
</dbReference>
<keyword evidence="12" id="KW-0406">Ion transport</keyword>
<feature type="transmembrane region" description="Helical" evidence="14">
    <location>
        <begin position="76"/>
        <end position="96"/>
    </location>
</feature>
<dbReference type="PROSITE" id="PS00457">
    <property type="entry name" value="NA_SOLUT_SYMP_2"/>
    <property type="match status" value="1"/>
</dbReference>
<feature type="transmembrane region" description="Helical" evidence="14">
    <location>
        <begin position="190"/>
        <end position="217"/>
    </location>
</feature>
<dbReference type="PROSITE" id="PS50283">
    <property type="entry name" value="NA_SOLUT_SYMP_3"/>
    <property type="match status" value="1"/>
</dbReference>
<feature type="transmembrane region" description="Helical" evidence="14">
    <location>
        <begin position="321"/>
        <end position="347"/>
    </location>
</feature>
<keyword evidence="18" id="KW-1185">Reference proteome</keyword>
<keyword evidence="5 13" id="KW-0597">Phosphoprotein</keyword>
<evidence type="ECO:0000256" key="7">
    <source>
        <dbReference type="ARBA" id="ARBA00022692"/>
    </source>
</evidence>
<feature type="transmembrane region" description="Helical" evidence="14">
    <location>
        <begin position="374"/>
        <end position="396"/>
    </location>
</feature>
<dbReference type="Pfam" id="PF12860">
    <property type="entry name" value="PAS_7"/>
    <property type="match status" value="1"/>
</dbReference>
<evidence type="ECO:0000256" key="8">
    <source>
        <dbReference type="ARBA" id="ARBA00022777"/>
    </source>
</evidence>
<feature type="transmembrane region" description="Helical" evidence="14">
    <location>
        <begin position="44"/>
        <end position="64"/>
    </location>
</feature>
<comment type="similarity">
    <text evidence="3">Belongs to the sodium:solute symporter (SSF) (TC 2.A.21) family.</text>
</comment>
<organism evidence="17 18">
    <name type="scientific">Parahaliea maris</name>
    <dbReference type="NCBI Taxonomy" id="2716870"/>
    <lineage>
        <taxon>Bacteria</taxon>
        <taxon>Pseudomonadati</taxon>
        <taxon>Pseudomonadota</taxon>
        <taxon>Gammaproteobacteria</taxon>
        <taxon>Cellvibrionales</taxon>
        <taxon>Halieaceae</taxon>
        <taxon>Parahaliea</taxon>
    </lineage>
</organism>
<evidence type="ECO:0000256" key="11">
    <source>
        <dbReference type="ARBA" id="ARBA00023136"/>
    </source>
</evidence>
<keyword evidence="9" id="KW-0813">Transport</keyword>
<accession>A0A5C9A3F4</accession>
<dbReference type="InterPro" id="IPR001789">
    <property type="entry name" value="Sig_transdc_resp-reg_receiver"/>
</dbReference>
<feature type="transmembrane region" description="Helical" evidence="14">
    <location>
        <begin position="121"/>
        <end position="139"/>
    </location>
</feature>
<dbReference type="Gene3D" id="3.30.565.10">
    <property type="entry name" value="Histidine kinase-like ATPase, C-terminal domain"/>
    <property type="match status" value="1"/>
</dbReference>
<dbReference type="EMBL" id="VRZA01000002">
    <property type="protein sequence ID" value="TXS95298.1"/>
    <property type="molecule type" value="Genomic_DNA"/>
</dbReference>
<dbReference type="SUPFAM" id="SSF52172">
    <property type="entry name" value="CheY-like"/>
    <property type="match status" value="1"/>
</dbReference>
<evidence type="ECO:0000259" key="16">
    <source>
        <dbReference type="PROSITE" id="PS50110"/>
    </source>
</evidence>
<dbReference type="InterPro" id="IPR003594">
    <property type="entry name" value="HATPase_dom"/>
</dbReference>
<evidence type="ECO:0000256" key="3">
    <source>
        <dbReference type="ARBA" id="ARBA00006434"/>
    </source>
</evidence>
<dbReference type="AlphaFoldDB" id="A0A5C9A3F4"/>
<evidence type="ECO:0000256" key="9">
    <source>
        <dbReference type="ARBA" id="ARBA00022847"/>
    </source>
</evidence>
<dbReference type="Pfam" id="PF02518">
    <property type="entry name" value="HATPase_c"/>
    <property type="match status" value="1"/>
</dbReference>
<comment type="catalytic activity">
    <reaction evidence="1">
        <text>ATP + protein L-histidine = ADP + protein N-phospho-L-histidine.</text>
        <dbReference type="EC" id="2.7.13.3"/>
    </reaction>
</comment>
<dbReference type="Gene3D" id="1.20.1730.10">
    <property type="entry name" value="Sodium/glucose cotransporter"/>
    <property type="match status" value="1"/>
</dbReference>
<dbReference type="InterPro" id="IPR000014">
    <property type="entry name" value="PAS"/>
</dbReference>
<evidence type="ECO:0000259" key="15">
    <source>
        <dbReference type="PROSITE" id="PS50109"/>
    </source>
</evidence>
<dbReference type="SUPFAM" id="SSF47384">
    <property type="entry name" value="Homodimeric domain of signal transducing histidine kinase"/>
    <property type="match status" value="1"/>
</dbReference>
<dbReference type="InterPro" id="IPR005467">
    <property type="entry name" value="His_kinase_dom"/>
</dbReference>
<dbReference type="InterPro" id="IPR035965">
    <property type="entry name" value="PAS-like_dom_sf"/>
</dbReference>
<feature type="transmembrane region" description="Helical" evidence="14">
    <location>
        <begin position="279"/>
        <end position="301"/>
    </location>
</feature>
<dbReference type="InterPro" id="IPR011006">
    <property type="entry name" value="CheY-like_superfamily"/>
</dbReference>
<keyword evidence="9" id="KW-0769">Symport</keyword>
<dbReference type="GO" id="GO:0000155">
    <property type="term" value="F:phosphorelay sensor kinase activity"/>
    <property type="evidence" value="ECO:0007669"/>
    <property type="project" value="InterPro"/>
</dbReference>
<dbReference type="InterPro" id="IPR018212">
    <property type="entry name" value="Na/solute_symporter_CS"/>
</dbReference>
<dbReference type="PANTHER" id="PTHR43047">
    <property type="entry name" value="TWO-COMPONENT HISTIDINE PROTEIN KINASE"/>
    <property type="match status" value="1"/>
</dbReference>
<evidence type="ECO:0000256" key="6">
    <source>
        <dbReference type="ARBA" id="ARBA00022679"/>
    </source>
</evidence>
<evidence type="ECO:0000256" key="12">
    <source>
        <dbReference type="ARBA" id="ARBA00023201"/>
    </source>
</evidence>
<dbReference type="PROSITE" id="PS50110">
    <property type="entry name" value="RESPONSE_REGULATORY"/>
    <property type="match status" value="1"/>
</dbReference>
<evidence type="ECO:0000256" key="14">
    <source>
        <dbReference type="SAM" id="Phobius"/>
    </source>
</evidence>
<dbReference type="SUPFAM" id="SSF55785">
    <property type="entry name" value="PYP-like sensor domain (PAS domain)"/>
    <property type="match status" value="1"/>
</dbReference>
<dbReference type="Proteomes" id="UP000321039">
    <property type="component" value="Unassembled WGS sequence"/>
</dbReference>
<evidence type="ECO:0000313" key="17">
    <source>
        <dbReference type="EMBL" id="TXS95298.1"/>
    </source>
</evidence>
<dbReference type="GO" id="GO:0009927">
    <property type="term" value="F:histidine phosphotransfer kinase activity"/>
    <property type="evidence" value="ECO:0007669"/>
    <property type="project" value="TreeGrafter"/>
</dbReference>
<dbReference type="SUPFAM" id="SSF55874">
    <property type="entry name" value="ATPase domain of HSP90 chaperone/DNA topoisomerase II/histidine kinase"/>
    <property type="match status" value="1"/>
</dbReference>
<feature type="transmembrane region" description="Helical" evidence="14">
    <location>
        <begin position="159"/>
        <end position="178"/>
    </location>
</feature>